<feature type="compositionally biased region" description="Basic and acidic residues" evidence="1">
    <location>
        <begin position="62"/>
        <end position="81"/>
    </location>
</feature>
<dbReference type="EMBL" id="MU150268">
    <property type="protein sequence ID" value="KAF9462858.1"/>
    <property type="molecule type" value="Genomic_DNA"/>
</dbReference>
<dbReference type="InterPro" id="IPR058934">
    <property type="entry name" value="YMC020W-like"/>
</dbReference>
<dbReference type="InterPro" id="IPR058933">
    <property type="entry name" value="YMC020W-like_ab_hydrolase"/>
</dbReference>
<feature type="domain" description="YMC020W-like alpha/beta hydrolase" evidence="2">
    <location>
        <begin position="368"/>
        <end position="508"/>
    </location>
</feature>
<dbReference type="PANTHER" id="PTHR47349">
    <property type="entry name" value="CHROMOSOME 8, WHOLE GENOME SHOTGUN SEQUENCE"/>
    <property type="match status" value="1"/>
</dbReference>
<dbReference type="Proteomes" id="UP000807353">
    <property type="component" value="Unassembled WGS sequence"/>
</dbReference>
<evidence type="ECO:0000256" key="1">
    <source>
        <dbReference type="SAM" id="MobiDB-lite"/>
    </source>
</evidence>
<accession>A0A9P5Y3Y1</accession>
<keyword evidence="4" id="KW-1185">Reference proteome</keyword>
<reference evidence="3" key="1">
    <citation type="submission" date="2020-11" db="EMBL/GenBank/DDBJ databases">
        <authorList>
            <consortium name="DOE Joint Genome Institute"/>
            <person name="Ahrendt S."/>
            <person name="Riley R."/>
            <person name="Andreopoulos W."/>
            <person name="Labutti K."/>
            <person name="Pangilinan J."/>
            <person name="Ruiz-Duenas F.J."/>
            <person name="Barrasa J.M."/>
            <person name="Sanchez-Garcia M."/>
            <person name="Camarero S."/>
            <person name="Miyauchi S."/>
            <person name="Serrano A."/>
            <person name="Linde D."/>
            <person name="Babiker R."/>
            <person name="Drula E."/>
            <person name="Ayuso-Fernandez I."/>
            <person name="Pacheco R."/>
            <person name="Padilla G."/>
            <person name="Ferreira P."/>
            <person name="Barriuso J."/>
            <person name="Kellner H."/>
            <person name="Castanera R."/>
            <person name="Alfaro M."/>
            <person name="Ramirez L."/>
            <person name="Pisabarro A.G."/>
            <person name="Kuo A."/>
            <person name="Tritt A."/>
            <person name="Lipzen A."/>
            <person name="He G."/>
            <person name="Yan M."/>
            <person name="Ng V."/>
            <person name="Cullen D."/>
            <person name="Martin F."/>
            <person name="Rosso M.-N."/>
            <person name="Henrissat B."/>
            <person name="Hibbett D."/>
            <person name="Martinez A.T."/>
            <person name="Grigoriev I.V."/>
        </authorList>
    </citation>
    <scope>NUCLEOTIDE SEQUENCE</scope>
    <source>
        <strain evidence="3">CBS 247.69</strain>
    </source>
</reference>
<gene>
    <name evidence="3" type="ORF">BDZ94DRAFT_699460</name>
</gene>
<protein>
    <recommendedName>
        <fullName evidence="2">YMC020W-like alpha/beta hydrolase domain-containing protein</fullName>
    </recommendedName>
</protein>
<feature type="compositionally biased region" description="Basic and acidic residues" evidence="1">
    <location>
        <begin position="45"/>
        <end position="55"/>
    </location>
</feature>
<sequence>MKSENTASQAWYSPWAWYGSSTVTNTVNGEEGEKVTEVKTEAELVKEAALAREEAPPPADPEPPKDEPNREEHNPVEKSFETHRGGWAAFFSSRALGIKLIKGPGDVGRDENGMEVMEVDFGEDDTQNTIGRVTGVSTGSTTSNHNAGDVVVPGASTAHVGQGRDSENARGRTGAKTNKGTVVAPPLTISDSVKKDVEKVASAKKGSPAASVNNVPVASKQVPKKGSQSNVKDGTQAAVKKGSTSAPTTRASTPGPGTRTQVPNLVLPAWADTFHTAPRSLVPPPQETTFGKTMKFVSGVLFATEKDKGSSVRSAVTGKGKGRAAEEFLHFGKGLPRAWDVVEGGESKGKGKGKGGGVDLGVDVLRGCKRVVVIGIHGWFPGAVVRTVLGEPTGTSAKFVNMMVQALEEFEVAHGVKLEKVTKVPLEGEGTISGRVQRLYTNLQANTEWMDDLHSADAIIVATHSQGSIVSTHLLDRLIQDGHIKTGRGVNHVSTTGSASIGPLDSFSAAGAEALASVGANAMAASGSSAAILDRKPQRICCLALCGIHLGPLRYLSSSSLLLPYIQYFESTAAKELFEFQNTESDVSKEYVKALTRIVDQGTKMVYVASLNDQVVPIYSGLFTAVSHPLILRALYIDGDAYHSSDFLSNLLVLLLRILNSGISDSGLLAHLSEATAGSLNGVGHSTAYEEISTYALAVNYLFLTDDGLDDHPELMLEPFNANSEQNDYEIPWSLRDVIADERVAHFFGREISELRDAFREWHPKTTILRDLKRKLQPIQKLPSSFSSPSPSKL</sequence>
<dbReference type="Pfam" id="PF26147">
    <property type="entry name" value="AB_HYDROLASE_YMC0-YMC35"/>
    <property type="match status" value="2"/>
</dbReference>
<feature type="domain" description="YMC020W-like alpha/beta hydrolase" evidence="2">
    <location>
        <begin position="538"/>
        <end position="740"/>
    </location>
</feature>
<dbReference type="AlphaFoldDB" id="A0A9P5Y3Y1"/>
<proteinExistence type="predicted"/>
<evidence type="ECO:0000313" key="4">
    <source>
        <dbReference type="Proteomes" id="UP000807353"/>
    </source>
</evidence>
<organism evidence="3 4">
    <name type="scientific">Collybia nuda</name>
    <dbReference type="NCBI Taxonomy" id="64659"/>
    <lineage>
        <taxon>Eukaryota</taxon>
        <taxon>Fungi</taxon>
        <taxon>Dikarya</taxon>
        <taxon>Basidiomycota</taxon>
        <taxon>Agaricomycotina</taxon>
        <taxon>Agaricomycetes</taxon>
        <taxon>Agaricomycetidae</taxon>
        <taxon>Agaricales</taxon>
        <taxon>Tricholomatineae</taxon>
        <taxon>Clitocybaceae</taxon>
        <taxon>Collybia</taxon>
    </lineage>
</organism>
<dbReference type="OrthoDB" id="5598028at2759"/>
<comment type="caution">
    <text evidence="3">The sequence shown here is derived from an EMBL/GenBank/DDBJ whole genome shotgun (WGS) entry which is preliminary data.</text>
</comment>
<evidence type="ECO:0000259" key="2">
    <source>
        <dbReference type="Pfam" id="PF26147"/>
    </source>
</evidence>
<evidence type="ECO:0000313" key="3">
    <source>
        <dbReference type="EMBL" id="KAF9462858.1"/>
    </source>
</evidence>
<dbReference type="PANTHER" id="PTHR47349:SF1">
    <property type="entry name" value="AER328WP"/>
    <property type="match status" value="1"/>
</dbReference>
<feature type="region of interest" description="Disordered" evidence="1">
    <location>
        <begin position="136"/>
        <end position="187"/>
    </location>
</feature>
<name>A0A9P5Y3Y1_9AGAR</name>
<feature type="region of interest" description="Disordered" evidence="1">
    <location>
        <begin position="45"/>
        <end position="81"/>
    </location>
</feature>
<feature type="compositionally biased region" description="Low complexity" evidence="1">
    <location>
        <begin position="242"/>
        <end position="260"/>
    </location>
</feature>
<feature type="region of interest" description="Disordered" evidence="1">
    <location>
        <begin position="200"/>
        <end position="261"/>
    </location>
</feature>